<name>A0ABT8NW09_9BURK</name>
<keyword evidence="7" id="KW-1185">Reference proteome</keyword>
<evidence type="ECO:0000256" key="1">
    <source>
        <dbReference type="ARBA" id="ARBA00009437"/>
    </source>
</evidence>
<dbReference type="SUPFAM" id="SSF53850">
    <property type="entry name" value="Periplasmic binding protein-like II"/>
    <property type="match status" value="1"/>
</dbReference>
<evidence type="ECO:0000259" key="5">
    <source>
        <dbReference type="PROSITE" id="PS50931"/>
    </source>
</evidence>
<dbReference type="Gene3D" id="3.40.190.290">
    <property type="match status" value="1"/>
</dbReference>
<dbReference type="InterPro" id="IPR058163">
    <property type="entry name" value="LysR-type_TF_proteobact-type"/>
</dbReference>
<protein>
    <submittedName>
        <fullName evidence="6">LysR family transcriptional regulator</fullName>
    </submittedName>
</protein>
<accession>A0ABT8NW09</accession>
<dbReference type="InterPro" id="IPR000847">
    <property type="entry name" value="LysR_HTH_N"/>
</dbReference>
<dbReference type="PRINTS" id="PR00039">
    <property type="entry name" value="HTHLYSR"/>
</dbReference>
<evidence type="ECO:0000256" key="3">
    <source>
        <dbReference type="ARBA" id="ARBA00023125"/>
    </source>
</evidence>
<dbReference type="SUPFAM" id="SSF46785">
    <property type="entry name" value="Winged helix' DNA-binding domain"/>
    <property type="match status" value="1"/>
</dbReference>
<keyword evidence="3" id="KW-0238">DNA-binding</keyword>
<dbReference type="PANTHER" id="PTHR30537:SF5">
    <property type="entry name" value="HTH-TYPE TRANSCRIPTIONAL ACTIVATOR TTDR-RELATED"/>
    <property type="match status" value="1"/>
</dbReference>
<comment type="similarity">
    <text evidence="1">Belongs to the LysR transcriptional regulatory family.</text>
</comment>
<reference evidence="6" key="1">
    <citation type="submission" date="2023-07" db="EMBL/GenBank/DDBJ databases">
        <title>A collection of bacterial strains from the Burkholderia cepacia Research Laboratory and Repository.</title>
        <authorList>
            <person name="Lipuma J."/>
            <person name="Spilker T."/>
            <person name="Caverly L."/>
        </authorList>
    </citation>
    <scope>NUCLEOTIDE SEQUENCE</scope>
    <source>
        <strain evidence="6">AU45194</strain>
    </source>
</reference>
<dbReference type="Pfam" id="PF03466">
    <property type="entry name" value="LysR_substrate"/>
    <property type="match status" value="1"/>
</dbReference>
<proteinExistence type="inferred from homology"/>
<evidence type="ECO:0000313" key="7">
    <source>
        <dbReference type="Proteomes" id="UP001172217"/>
    </source>
</evidence>
<dbReference type="PANTHER" id="PTHR30537">
    <property type="entry name" value="HTH-TYPE TRANSCRIPTIONAL REGULATOR"/>
    <property type="match status" value="1"/>
</dbReference>
<keyword evidence="4" id="KW-0804">Transcription</keyword>
<sequence length="323" mass="35187">MTADIDNQRPIRFYISAMEQISLDRLTGLIAFSRAASLGSYSAAARALGVTPSAISKSIQRLERHFEIKLFNRTTRSLTLTQEGRDLHERTLRLLSEMEAIEQAAASARSEPAGILKVTAPLPIGVHLIAPALPAFRQRFPKLSIDLRLGDHFVDLVGEGIDVAVRVGDLTGSRLVSRALSPHYIGAYASPDYLAKRGVPRHPDELVEHDCVNFRFQSSGQVLRWTFATDEGPLSLTPDADIVVDTSDAVAAVMAAGGGVGISPTYVAAAYVRRGELVPILTEFVEPRSTITALWPESRRSSPNVKVLLAYLKKVFASYAAEH</sequence>
<dbReference type="PROSITE" id="PS50931">
    <property type="entry name" value="HTH_LYSR"/>
    <property type="match status" value="1"/>
</dbReference>
<dbReference type="Pfam" id="PF00126">
    <property type="entry name" value="HTH_1"/>
    <property type="match status" value="1"/>
</dbReference>
<dbReference type="InterPro" id="IPR036390">
    <property type="entry name" value="WH_DNA-bd_sf"/>
</dbReference>
<dbReference type="EMBL" id="JAUJQL010000012">
    <property type="protein sequence ID" value="MDN7525638.1"/>
    <property type="molecule type" value="Genomic_DNA"/>
</dbReference>
<comment type="caution">
    <text evidence="6">The sequence shown here is derived from an EMBL/GenBank/DDBJ whole genome shotgun (WGS) entry which is preliminary data.</text>
</comment>
<evidence type="ECO:0000256" key="4">
    <source>
        <dbReference type="ARBA" id="ARBA00023163"/>
    </source>
</evidence>
<dbReference type="Gene3D" id="1.10.10.10">
    <property type="entry name" value="Winged helix-like DNA-binding domain superfamily/Winged helix DNA-binding domain"/>
    <property type="match status" value="1"/>
</dbReference>
<evidence type="ECO:0000313" key="6">
    <source>
        <dbReference type="EMBL" id="MDN7525638.1"/>
    </source>
</evidence>
<evidence type="ECO:0000256" key="2">
    <source>
        <dbReference type="ARBA" id="ARBA00023015"/>
    </source>
</evidence>
<keyword evidence="2" id="KW-0805">Transcription regulation</keyword>
<dbReference type="InterPro" id="IPR036388">
    <property type="entry name" value="WH-like_DNA-bd_sf"/>
</dbReference>
<dbReference type="InterPro" id="IPR005119">
    <property type="entry name" value="LysR_subst-bd"/>
</dbReference>
<feature type="domain" description="HTH lysR-type" evidence="5">
    <location>
        <begin position="24"/>
        <end position="81"/>
    </location>
</feature>
<organism evidence="6 7">
    <name type="scientific">Burkholderia orbicola</name>
    <dbReference type="NCBI Taxonomy" id="2978683"/>
    <lineage>
        <taxon>Bacteria</taxon>
        <taxon>Pseudomonadati</taxon>
        <taxon>Pseudomonadota</taxon>
        <taxon>Betaproteobacteria</taxon>
        <taxon>Burkholderiales</taxon>
        <taxon>Burkholderiaceae</taxon>
        <taxon>Burkholderia</taxon>
        <taxon>Burkholderia cepacia complex</taxon>
    </lineage>
</organism>
<gene>
    <name evidence="6" type="ORF">QZM70_22080</name>
</gene>
<dbReference type="Proteomes" id="UP001172217">
    <property type="component" value="Unassembled WGS sequence"/>
</dbReference>
<dbReference type="CDD" id="cd08422">
    <property type="entry name" value="PBP2_CrgA_like"/>
    <property type="match status" value="1"/>
</dbReference>